<comment type="caution">
    <text evidence="2">The sequence shown here is derived from an EMBL/GenBank/DDBJ whole genome shotgun (WGS) entry which is preliminary data.</text>
</comment>
<protein>
    <recommendedName>
        <fullName evidence="1">Peptidase M28 domain-containing protein</fullName>
    </recommendedName>
</protein>
<accession>A0A0E2E4C4</accession>
<dbReference type="PATRIC" id="fig|999432.5.peg.1357"/>
<dbReference type="AlphaFoldDB" id="A0A0E2E4C4"/>
<dbReference type="RefSeq" id="WP_002684363.1">
    <property type="nucleotide sequence ID" value="NZ_CM001795.1"/>
</dbReference>
<dbReference type="Pfam" id="PF04389">
    <property type="entry name" value="Peptidase_M28"/>
    <property type="match status" value="1"/>
</dbReference>
<name>A0A0E2E4C4_TREDN</name>
<dbReference type="HOGENOM" id="CLU_911966_0_0_12"/>
<proteinExistence type="predicted"/>
<gene>
    <name evidence="2" type="ORF">HMPREF9726_01305</name>
</gene>
<sequence length="329" mass="37140">MIKENEDKLLNSDLFKAFLKKDLNRCDFISQWLSAHNVPHSIVNLAQKKHIIIKYPAQFYDKNFKMKTLTAHYDRAPDTQGANDNSASCFILMNFAKKLCSYTRPHNIKIIFTDGEEAGAAGLKEQGAYTLGTGLKKLKMDGDDIFVFDMCGRGDTLILSRSGIFGRDKAKTKRLDELHKRAGLLAQRACPNQWLSMLTAYSDNAGFIAAGLFAQVITLLPRKEAETLLHCLPREKAGTLVYRLTQKKISAPNQQNRTAPLNNQNKTAMSELTDMVIKNQKPPQGSPFEKIIPFTWQLMHTADDKIETLNSEAFTLTEKYLTALAENYR</sequence>
<evidence type="ECO:0000259" key="1">
    <source>
        <dbReference type="Pfam" id="PF04389"/>
    </source>
</evidence>
<organism evidence="2">
    <name type="scientific">Treponema denticola H-22</name>
    <dbReference type="NCBI Taxonomy" id="999432"/>
    <lineage>
        <taxon>Bacteria</taxon>
        <taxon>Pseudomonadati</taxon>
        <taxon>Spirochaetota</taxon>
        <taxon>Spirochaetia</taxon>
        <taxon>Spirochaetales</taxon>
        <taxon>Treponemataceae</taxon>
        <taxon>Treponema</taxon>
    </lineage>
</organism>
<evidence type="ECO:0000313" key="2">
    <source>
        <dbReference type="EMBL" id="EMB33491.1"/>
    </source>
</evidence>
<dbReference type="InterPro" id="IPR007484">
    <property type="entry name" value="Peptidase_M28"/>
</dbReference>
<dbReference type="Proteomes" id="UP000011705">
    <property type="component" value="Chromosome"/>
</dbReference>
<feature type="domain" description="Peptidase M28" evidence="1">
    <location>
        <begin position="68"/>
        <end position="217"/>
    </location>
</feature>
<dbReference type="Gene3D" id="3.40.630.10">
    <property type="entry name" value="Zn peptidases"/>
    <property type="match status" value="1"/>
</dbReference>
<reference evidence="2" key="1">
    <citation type="submission" date="2012-01" db="EMBL/GenBank/DDBJ databases">
        <title>The Genome Sequence of Treponema denticola H-22.</title>
        <authorList>
            <consortium name="The Broad Institute Genome Sequencing Platform"/>
            <person name="Earl A."/>
            <person name="Ward D."/>
            <person name="Feldgarden M."/>
            <person name="Gevers D."/>
            <person name="Blanton J.M."/>
            <person name="Fenno C.J."/>
            <person name="Baranova O.V."/>
            <person name="Mathney J."/>
            <person name="Dewhirst F.E."/>
            <person name="Izard J."/>
            <person name="Young S.K."/>
            <person name="Zeng Q."/>
            <person name="Gargeya S."/>
            <person name="Fitzgerald M."/>
            <person name="Haas B."/>
            <person name="Abouelleil A."/>
            <person name="Alvarado L."/>
            <person name="Arachchi H.M."/>
            <person name="Berlin A."/>
            <person name="Chapman S.B."/>
            <person name="Gearin G."/>
            <person name="Goldberg J."/>
            <person name="Griggs A."/>
            <person name="Gujja S."/>
            <person name="Hansen M."/>
            <person name="Heiman D."/>
            <person name="Howarth C."/>
            <person name="Larimer J."/>
            <person name="Lui A."/>
            <person name="MacDonald P.J.P."/>
            <person name="McCowen C."/>
            <person name="Montmayeur A."/>
            <person name="Murphy C."/>
            <person name="Neiman D."/>
            <person name="Pearson M."/>
            <person name="Priest M."/>
            <person name="Roberts A."/>
            <person name="Saif S."/>
            <person name="Shea T."/>
            <person name="Sisk P."/>
            <person name="Stolte C."/>
            <person name="Sykes S."/>
            <person name="Wortman J."/>
            <person name="Nusbaum C."/>
            <person name="Birren B."/>
        </authorList>
    </citation>
    <scope>NUCLEOTIDE SEQUENCE [LARGE SCALE GENOMIC DNA]</scope>
    <source>
        <strain evidence="2">H-22</strain>
    </source>
</reference>
<dbReference type="SUPFAM" id="SSF53187">
    <property type="entry name" value="Zn-dependent exopeptidases"/>
    <property type="match status" value="1"/>
</dbReference>
<dbReference type="EMBL" id="AGDV01000011">
    <property type="protein sequence ID" value="EMB33491.1"/>
    <property type="molecule type" value="Genomic_DNA"/>
</dbReference>